<dbReference type="Gene3D" id="2.130.10.10">
    <property type="entry name" value="YVTN repeat-like/Quinoprotein amine dehydrogenase"/>
    <property type="match status" value="1"/>
</dbReference>
<accession>A0A4V2XPU3</accession>
<evidence type="ECO:0000313" key="2">
    <source>
        <dbReference type="EMBL" id="TDC23395.1"/>
    </source>
</evidence>
<keyword evidence="3" id="KW-1185">Reference proteome</keyword>
<proteinExistence type="predicted"/>
<dbReference type="SUPFAM" id="SSF50998">
    <property type="entry name" value="Quinoprotein alcohol dehydrogenase-like"/>
    <property type="match status" value="1"/>
</dbReference>
<dbReference type="Proteomes" id="UP000295075">
    <property type="component" value="Unassembled WGS sequence"/>
</dbReference>
<protein>
    <submittedName>
        <fullName evidence="2">Fibronectin type III domain-containing protein</fullName>
    </submittedName>
</protein>
<dbReference type="InterPro" id="IPR013783">
    <property type="entry name" value="Ig-like_fold"/>
</dbReference>
<organism evidence="2 3">
    <name type="scientific">Kribbella albertanoniae</name>
    <dbReference type="NCBI Taxonomy" id="1266829"/>
    <lineage>
        <taxon>Bacteria</taxon>
        <taxon>Bacillati</taxon>
        <taxon>Actinomycetota</taxon>
        <taxon>Actinomycetes</taxon>
        <taxon>Propionibacteriales</taxon>
        <taxon>Kribbellaceae</taxon>
        <taxon>Kribbella</taxon>
    </lineage>
</organism>
<dbReference type="Gene3D" id="2.60.40.10">
    <property type="entry name" value="Immunoglobulins"/>
    <property type="match status" value="1"/>
</dbReference>
<dbReference type="InterPro" id="IPR015943">
    <property type="entry name" value="WD40/YVTN_repeat-like_dom_sf"/>
</dbReference>
<evidence type="ECO:0000313" key="3">
    <source>
        <dbReference type="Proteomes" id="UP000295075"/>
    </source>
</evidence>
<dbReference type="GO" id="GO:0005975">
    <property type="term" value="P:carbohydrate metabolic process"/>
    <property type="evidence" value="ECO:0007669"/>
    <property type="project" value="UniProtKB-ARBA"/>
</dbReference>
<dbReference type="RefSeq" id="WP_132411880.1">
    <property type="nucleotide sequence ID" value="NZ_SMKA01000165.1"/>
</dbReference>
<comment type="caution">
    <text evidence="2">The sequence shown here is derived from an EMBL/GenBank/DDBJ whole genome shotgun (WGS) entry which is preliminary data.</text>
</comment>
<sequence>MKKLVLALVTAAAVVAAALIPSGPPVEAASKGFGSAVSAVRQTAWQTNASVNALAIAGNTVFAGGIFTRIRPPGAAKGQRESVRTYVAAFNKTTGAPTTFAPKLNGAVYSIATSPDGKWVVLGGDFTTVNGVKRSKVALFNAATGALAASWDPVVAARVKTLAIYGNSVFIGGAFTKIDGQVRNRVGAVTLSTGALLKWNPNADDDVYAIATSDNGTRVFVGGPFTKINSRDHYSVAMVNSTTGAALAFPAADGIPEPTWECTTRVKAIDTLGNRVFIGNGGDGPGCYDGIIAADATTGKMLWQSHCLGANEALKAIDGWLYKGSHAHDCSRDGSFGDGTGTHYLLTQSVANGKIGPWFPNTDADQNSTTKVGPLAFAGDSTGLWAGGDFLHVAGKGQQGLTRFSSAPGGAFPAVPKAPALTAGKAKVTVKFTDVYDLDNITLTYNVFRGNTRIGSYKYNSYYWDKRKSYTVTDTGVKSGQTVGYRIVVTDDRNTVKSSTATVKVQ</sequence>
<dbReference type="InterPro" id="IPR011047">
    <property type="entry name" value="Quinoprotein_ADH-like_sf"/>
</dbReference>
<dbReference type="OrthoDB" id="9802683at2"/>
<feature type="chain" id="PRO_5020507398" evidence="1">
    <location>
        <begin position="29"/>
        <end position="506"/>
    </location>
</feature>
<dbReference type="Pfam" id="PF17164">
    <property type="entry name" value="DUF5122"/>
    <property type="match status" value="1"/>
</dbReference>
<name>A0A4V2XPU3_9ACTN</name>
<gene>
    <name evidence="2" type="ORF">E1261_28545</name>
</gene>
<evidence type="ECO:0000256" key="1">
    <source>
        <dbReference type="SAM" id="SignalP"/>
    </source>
</evidence>
<feature type="signal peptide" evidence="1">
    <location>
        <begin position="1"/>
        <end position="28"/>
    </location>
</feature>
<dbReference type="AlphaFoldDB" id="A0A4V2XPU3"/>
<dbReference type="InterPro" id="IPR013431">
    <property type="entry name" value="Delta_60_rpt"/>
</dbReference>
<reference evidence="2 3" key="1">
    <citation type="submission" date="2019-03" db="EMBL/GenBank/DDBJ databases">
        <title>Draft genome sequences of novel Actinobacteria.</title>
        <authorList>
            <person name="Sahin N."/>
            <person name="Ay H."/>
            <person name="Saygin H."/>
        </authorList>
    </citation>
    <scope>NUCLEOTIDE SEQUENCE [LARGE SCALE GENOMIC DNA]</scope>
    <source>
        <strain evidence="2 3">JCM 30547</strain>
    </source>
</reference>
<keyword evidence="1" id="KW-0732">Signal</keyword>
<dbReference type="EMBL" id="SMKA01000165">
    <property type="protein sequence ID" value="TDC23395.1"/>
    <property type="molecule type" value="Genomic_DNA"/>
</dbReference>